<evidence type="ECO:0000256" key="1">
    <source>
        <dbReference type="SAM" id="Phobius"/>
    </source>
</evidence>
<protein>
    <submittedName>
        <fullName evidence="2">Uncharacterized protein</fullName>
    </submittedName>
</protein>
<feature type="transmembrane region" description="Helical" evidence="1">
    <location>
        <begin position="40"/>
        <end position="58"/>
    </location>
</feature>
<proteinExistence type="predicted"/>
<name>A0A0A9AXW4_ARUDO</name>
<reference evidence="2" key="1">
    <citation type="submission" date="2014-09" db="EMBL/GenBank/DDBJ databases">
        <authorList>
            <person name="Magalhaes I.L.F."/>
            <person name="Oliveira U."/>
            <person name="Santos F.R."/>
            <person name="Vidigal T.H.D.A."/>
            <person name="Brescovit A.D."/>
            <person name="Santos A.J."/>
        </authorList>
    </citation>
    <scope>NUCLEOTIDE SEQUENCE</scope>
    <source>
        <tissue evidence="2">Shoot tissue taken approximately 20 cm above the soil surface</tissue>
    </source>
</reference>
<sequence length="59" mass="6867">MLVSVCYLLFSKQPCPEELSCFEAKKTAYLCFSYLSLTDWGFRLFLFFFFGTIASVPLF</sequence>
<keyword evidence="1" id="KW-0472">Membrane</keyword>
<keyword evidence="1" id="KW-0812">Transmembrane</keyword>
<accession>A0A0A9AXW4</accession>
<organism evidence="2">
    <name type="scientific">Arundo donax</name>
    <name type="common">Giant reed</name>
    <name type="synonym">Donax arundinaceus</name>
    <dbReference type="NCBI Taxonomy" id="35708"/>
    <lineage>
        <taxon>Eukaryota</taxon>
        <taxon>Viridiplantae</taxon>
        <taxon>Streptophyta</taxon>
        <taxon>Embryophyta</taxon>
        <taxon>Tracheophyta</taxon>
        <taxon>Spermatophyta</taxon>
        <taxon>Magnoliopsida</taxon>
        <taxon>Liliopsida</taxon>
        <taxon>Poales</taxon>
        <taxon>Poaceae</taxon>
        <taxon>PACMAD clade</taxon>
        <taxon>Arundinoideae</taxon>
        <taxon>Arundineae</taxon>
        <taxon>Arundo</taxon>
    </lineage>
</organism>
<keyword evidence="1" id="KW-1133">Transmembrane helix</keyword>
<reference evidence="2" key="2">
    <citation type="journal article" date="2015" name="Data Brief">
        <title>Shoot transcriptome of the giant reed, Arundo donax.</title>
        <authorList>
            <person name="Barrero R.A."/>
            <person name="Guerrero F.D."/>
            <person name="Moolhuijzen P."/>
            <person name="Goolsby J.A."/>
            <person name="Tidwell J."/>
            <person name="Bellgard S.E."/>
            <person name="Bellgard M.I."/>
        </authorList>
    </citation>
    <scope>NUCLEOTIDE SEQUENCE</scope>
    <source>
        <tissue evidence="2">Shoot tissue taken approximately 20 cm above the soil surface</tissue>
    </source>
</reference>
<dbReference type="AlphaFoldDB" id="A0A0A9AXW4"/>
<dbReference type="EMBL" id="GBRH01243187">
    <property type="protein sequence ID" value="JAD54708.1"/>
    <property type="molecule type" value="Transcribed_RNA"/>
</dbReference>
<evidence type="ECO:0000313" key="2">
    <source>
        <dbReference type="EMBL" id="JAD54708.1"/>
    </source>
</evidence>